<organism evidence="10 11">
    <name type="scientific">Umbra pygmaea</name>
    <name type="common">Eastern mudminnow</name>
    <dbReference type="NCBI Taxonomy" id="75934"/>
    <lineage>
        <taxon>Eukaryota</taxon>
        <taxon>Metazoa</taxon>
        <taxon>Chordata</taxon>
        <taxon>Craniata</taxon>
        <taxon>Vertebrata</taxon>
        <taxon>Euteleostomi</taxon>
        <taxon>Actinopterygii</taxon>
        <taxon>Neopterygii</taxon>
        <taxon>Teleostei</taxon>
        <taxon>Protacanthopterygii</taxon>
        <taxon>Esociformes</taxon>
        <taxon>Umbridae</taxon>
        <taxon>Umbra</taxon>
    </lineage>
</organism>
<dbReference type="SUPFAM" id="SSF49265">
    <property type="entry name" value="Fibronectin type III"/>
    <property type="match status" value="1"/>
</dbReference>
<dbReference type="EMBL" id="JAGEUA010000003">
    <property type="protein sequence ID" value="KAL0992845.1"/>
    <property type="molecule type" value="Genomic_DNA"/>
</dbReference>
<protein>
    <submittedName>
        <fullName evidence="10">Uncharacterized protein</fullName>
    </submittedName>
</protein>
<evidence type="ECO:0000256" key="9">
    <source>
        <dbReference type="SAM" id="Phobius"/>
    </source>
</evidence>
<keyword evidence="3" id="KW-0732">Signal</keyword>
<dbReference type="AlphaFoldDB" id="A0ABD0XGB0"/>
<sequence>MVSVTEQSPLLSVVALMAKKQLLTASLVLCYFIQYITCFCNVTCTTDYESSLNCTCSGKLPSNPVLVEAECRDFEDQRMDFCKIKPSQNWCIMLPEDFSVICTAETICNTSVKSEGIDQIELSTNWKLHQFVKPQPPFNVTVTGSIDCYNITWKMKENIYLDNKLTYNIHIRAKNNYLKDQLTYHLKQDQKYFVLNSVKLRPRTEYVANVQASINDKSYYQGPWSEWSSSVEWRTTGENENSYWHWLVVIVICILSCLCYLFKKMLPKMLQFMSYTPNPENYFKPLYHTYGGDFKKWVGPIFVFSELEPFTKNRPVQMMTEKQMEVLGLSKLSVEEDCSSSTSGDPDTGHSAGHISIDTVMVSGEEGPDSGSSWEMYSNRHGRGSFSPYTGSSGGGIGNRVKGPIGSRADVEIGLSGHSEMQESIDLPEWQLQVQAHNYEPEQISLDSEDGYPPMGLDLDSVDTIDSGVFVESGCSSPVNSNYDTEEQKDSSISNGEHSFQSNYVKQWVTDNTVQGDTSNTEKESGGVSFSSSPH</sequence>
<evidence type="ECO:0000256" key="7">
    <source>
        <dbReference type="ARBA" id="ARBA00023180"/>
    </source>
</evidence>
<dbReference type="PANTHER" id="PTHR23037">
    <property type="entry name" value="CYTOKINE RECEPTOR"/>
    <property type="match status" value="1"/>
</dbReference>
<keyword evidence="7" id="KW-0325">Glycoprotein</keyword>
<feature type="transmembrane region" description="Helical" evidence="9">
    <location>
        <begin position="243"/>
        <end position="262"/>
    </location>
</feature>
<keyword evidence="4 9" id="KW-1133">Transmembrane helix</keyword>
<evidence type="ECO:0000256" key="4">
    <source>
        <dbReference type="ARBA" id="ARBA00022989"/>
    </source>
</evidence>
<dbReference type="InterPro" id="IPR036116">
    <property type="entry name" value="FN3_sf"/>
</dbReference>
<feature type="region of interest" description="Disordered" evidence="8">
    <location>
        <begin position="386"/>
        <end position="405"/>
    </location>
</feature>
<comment type="caution">
    <text evidence="10">The sequence shown here is derived from an EMBL/GenBank/DDBJ whole genome shotgun (WGS) entry which is preliminary data.</text>
</comment>
<dbReference type="InterPro" id="IPR003961">
    <property type="entry name" value="FN3_dom"/>
</dbReference>
<evidence type="ECO:0000313" key="11">
    <source>
        <dbReference type="Proteomes" id="UP001557470"/>
    </source>
</evidence>
<feature type="region of interest" description="Disordered" evidence="8">
    <location>
        <begin position="476"/>
        <end position="535"/>
    </location>
</feature>
<dbReference type="Proteomes" id="UP001557470">
    <property type="component" value="Unassembled WGS sequence"/>
</dbReference>
<evidence type="ECO:0000256" key="8">
    <source>
        <dbReference type="SAM" id="MobiDB-lite"/>
    </source>
</evidence>
<evidence type="ECO:0000256" key="1">
    <source>
        <dbReference type="ARBA" id="ARBA00004479"/>
    </source>
</evidence>
<evidence type="ECO:0000256" key="5">
    <source>
        <dbReference type="ARBA" id="ARBA00023136"/>
    </source>
</evidence>
<dbReference type="PANTHER" id="PTHR23037:SF36">
    <property type="entry name" value="INTERLEUKIN 21 RECEPTOR, TANDEM DUPLICATE 1"/>
    <property type="match status" value="1"/>
</dbReference>
<evidence type="ECO:0000256" key="3">
    <source>
        <dbReference type="ARBA" id="ARBA00022729"/>
    </source>
</evidence>
<evidence type="ECO:0000313" key="10">
    <source>
        <dbReference type="EMBL" id="KAL0992845.1"/>
    </source>
</evidence>
<name>A0ABD0XGB0_UMBPY</name>
<comment type="subcellular location">
    <subcellularLocation>
        <location evidence="1">Membrane</location>
        <topology evidence="1">Single-pass type I membrane protein</topology>
    </subcellularLocation>
</comment>
<evidence type="ECO:0000256" key="2">
    <source>
        <dbReference type="ARBA" id="ARBA00022692"/>
    </source>
</evidence>
<gene>
    <name evidence="10" type="ORF">UPYG_G00099690</name>
</gene>
<reference evidence="10 11" key="1">
    <citation type="submission" date="2024-06" db="EMBL/GenBank/DDBJ databases">
        <authorList>
            <person name="Pan Q."/>
            <person name="Wen M."/>
            <person name="Jouanno E."/>
            <person name="Zahm M."/>
            <person name="Klopp C."/>
            <person name="Cabau C."/>
            <person name="Louis A."/>
            <person name="Berthelot C."/>
            <person name="Parey E."/>
            <person name="Roest Crollius H."/>
            <person name="Montfort J."/>
            <person name="Robinson-Rechavi M."/>
            <person name="Bouchez O."/>
            <person name="Lampietro C."/>
            <person name="Lopez Roques C."/>
            <person name="Donnadieu C."/>
            <person name="Postlethwait J."/>
            <person name="Bobe J."/>
            <person name="Verreycken H."/>
            <person name="Guiguen Y."/>
        </authorList>
    </citation>
    <scope>NUCLEOTIDE SEQUENCE [LARGE SCALE GENOMIC DNA]</scope>
    <source>
        <strain evidence="10">Up_M1</strain>
        <tissue evidence="10">Testis</tissue>
    </source>
</reference>
<keyword evidence="5 9" id="KW-0472">Membrane</keyword>
<evidence type="ECO:0000256" key="6">
    <source>
        <dbReference type="ARBA" id="ARBA00023170"/>
    </source>
</evidence>
<dbReference type="InterPro" id="IPR013783">
    <property type="entry name" value="Ig-like_fold"/>
</dbReference>
<proteinExistence type="predicted"/>
<keyword evidence="6" id="KW-0675">Receptor</keyword>
<dbReference type="CDD" id="cd00063">
    <property type="entry name" value="FN3"/>
    <property type="match status" value="1"/>
</dbReference>
<dbReference type="Gene3D" id="2.60.40.10">
    <property type="entry name" value="Immunoglobulins"/>
    <property type="match status" value="1"/>
</dbReference>
<dbReference type="GO" id="GO:0016020">
    <property type="term" value="C:membrane"/>
    <property type="evidence" value="ECO:0007669"/>
    <property type="project" value="UniProtKB-SubCell"/>
</dbReference>
<keyword evidence="2 9" id="KW-0812">Transmembrane</keyword>
<keyword evidence="11" id="KW-1185">Reference proteome</keyword>
<feature type="compositionally biased region" description="Polar residues" evidence="8">
    <location>
        <begin position="491"/>
        <end position="519"/>
    </location>
</feature>
<accession>A0ABD0XGB0</accession>